<evidence type="ECO:0000313" key="7">
    <source>
        <dbReference type="EMBL" id="MFL0205237.1"/>
    </source>
</evidence>
<dbReference type="RefSeq" id="WP_406776840.1">
    <property type="nucleotide sequence ID" value="NZ_JBEWZG010000001.1"/>
</dbReference>
<dbReference type="EMBL" id="JBEWZG010000001">
    <property type="protein sequence ID" value="MFL0205237.1"/>
    <property type="molecule type" value="Genomic_DNA"/>
</dbReference>
<dbReference type="CDD" id="cd02570">
    <property type="entry name" value="PseudoU_synth_EcTruA"/>
    <property type="match status" value="1"/>
</dbReference>
<comment type="subunit">
    <text evidence="4">Homodimer.</text>
</comment>
<keyword evidence="3 4" id="KW-0413">Isomerase</keyword>
<feature type="domain" description="Pseudouridine synthase I TruA alpha/beta" evidence="6">
    <location>
        <begin position="143"/>
        <end position="244"/>
    </location>
</feature>
<comment type="caution">
    <text evidence="7">The sequence shown here is derived from an EMBL/GenBank/DDBJ whole genome shotgun (WGS) entry which is preliminary data.</text>
</comment>
<evidence type="ECO:0000256" key="1">
    <source>
        <dbReference type="ARBA" id="ARBA00009375"/>
    </source>
</evidence>
<feature type="domain" description="Pseudouridine synthase I TruA alpha/beta" evidence="6">
    <location>
        <begin position="7"/>
        <end position="104"/>
    </location>
</feature>
<dbReference type="EC" id="5.4.99.12" evidence="4"/>
<keyword evidence="2 4" id="KW-0819">tRNA processing</keyword>
<dbReference type="PANTHER" id="PTHR11142:SF0">
    <property type="entry name" value="TRNA PSEUDOURIDINE SYNTHASE-LIKE 1"/>
    <property type="match status" value="1"/>
</dbReference>
<dbReference type="HAMAP" id="MF_00171">
    <property type="entry name" value="TruA"/>
    <property type="match status" value="1"/>
</dbReference>
<accession>A0ABW8SSM0</accession>
<comment type="function">
    <text evidence="4">Formation of pseudouridine at positions 38, 39 and 40 in the anticodon stem and loop of transfer RNAs.</text>
</comment>
<gene>
    <name evidence="4 7" type="primary">truA</name>
    <name evidence="7" type="ORF">V7S74_00625</name>
</gene>
<dbReference type="PIRSF" id="PIRSF001430">
    <property type="entry name" value="tRNA_psdUrid_synth"/>
    <property type="match status" value="1"/>
</dbReference>
<evidence type="ECO:0000256" key="4">
    <source>
        <dbReference type="HAMAP-Rule" id="MF_00171"/>
    </source>
</evidence>
<dbReference type="PANTHER" id="PTHR11142">
    <property type="entry name" value="PSEUDOURIDYLATE SYNTHASE"/>
    <property type="match status" value="1"/>
</dbReference>
<protein>
    <recommendedName>
        <fullName evidence="4">tRNA pseudouridine synthase A</fullName>
        <ecNumber evidence="4">5.4.99.12</ecNumber>
    </recommendedName>
    <alternativeName>
        <fullName evidence="4">tRNA pseudouridine(38-40) synthase</fullName>
    </alternativeName>
    <alternativeName>
        <fullName evidence="4">tRNA pseudouridylate synthase I</fullName>
    </alternativeName>
    <alternativeName>
        <fullName evidence="4">tRNA-uridine isomerase I</fullName>
    </alternativeName>
</protein>
<organism evidence="7 8">
    <name type="scientific">Aquirufa novilacunae</name>
    <dbReference type="NCBI Taxonomy" id="3139305"/>
    <lineage>
        <taxon>Bacteria</taxon>
        <taxon>Pseudomonadati</taxon>
        <taxon>Bacteroidota</taxon>
        <taxon>Cytophagia</taxon>
        <taxon>Cytophagales</taxon>
        <taxon>Flectobacillaceae</taxon>
        <taxon>Aquirufa</taxon>
    </lineage>
</organism>
<name>A0ABW8SSM0_9BACT</name>
<dbReference type="InterPro" id="IPR020097">
    <property type="entry name" value="PsdUridine_synth_TruA_a/b_dom"/>
</dbReference>
<dbReference type="InterPro" id="IPR001406">
    <property type="entry name" value="PsdUridine_synth_TruA"/>
</dbReference>
<reference evidence="7 8" key="1">
    <citation type="submission" date="2024-07" db="EMBL/GenBank/DDBJ databases">
        <authorList>
            <person name="Pitt A."/>
            <person name="Hahn M.W."/>
        </authorList>
    </citation>
    <scope>NUCLEOTIDE SEQUENCE [LARGE SCALE GENOMIC DNA]</scope>
    <source>
        <strain evidence="7 8">2-AUSEE-184A6</strain>
    </source>
</reference>
<comment type="similarity">
    <text evidence="1 4 5">Belongs to the tRNA pseudouridine synthase TruA family.</text>
</comment>
<dbReference type="InterPro" id="IPR020095">
    <property type="entry name" value="PsdUridine_synth_TruA_C"/>
</dbReference>
<evidence type="ECO:0000256" key="3">
    <source>
        <dbReference type="ARBA" id="ARBA00023235"/>
    </source>
</evidence>
<dbReference type="Pfam" id="PF01416">
    <property type="entry name" value="PseudoU_synth_1"/>
    <property type="match status" value="2"/>
</dbReference>
<comment type="caution">
    <text evidence="4">Lacks conserved residue(s) required for the propagation of feature annotation.</text>
</comment>
<evidence type="ECO:0000256" key="5">
    <source>
        <dbReference type="RuleBase" id="RU003792"/>
    </source>
</evidence>
<dbReference type="Proteomes" id="UP001623559">
    <property type="component" value="Unassembled WGS sequence"/>
</dbReference>
<feature type="binding site" evidence="4">
    <location>
        <position position="111"/>
    </location>
    <ligand>
        <name>substrate</name>
    </ligand>
</feature>
<dbReference type="SUPFAM" id="SSF55120">
    <property type="entry name" value="Pseudouridine synthase"/>
    <property type="match status" value="1"/>
</dbReference>
<dbReference type="NCBIfam" id="TIGR00071">
    <property type="entry name" value="hisT_truA"/>
    <property type="match status" value="1"/>
</dbReference>
<evidence type="ECO:0000313" key="8">
    <source>
        <dbReference type="Proteomes" id="UP001623559"/>
    </source>
</evidence>
<evidence type="ECO:0000256" key="2">
    <source>
        <dbReference type="ARBA" id="ARBA00022694"/>
    </source>
</evidence>
<sequence length="254" mass="28541">MSRYLIAFSYDGGSFHGYQIQPNATTVQSVLQDKLSLLLGSPLEIVGSSRTDTGVHAHEQFAHFDLPAGKSVKENWVFRLNRMLPDSLAVQGIYHVADDFHARFAALSRTYEYRISPLKTPFNSQYAYRFSVDLDVDAMNKAAALFFQHSDYQCFSKVKTDVTTFNCTILQAEWSWRGEELIFTIQGNRFLRGMVRAVVGTLLEVGQGRLSNMQLQEILDSKDRCKAGRAVPAHGLHLLKVEYPSSTFDAKCAG</sequence>
<dbReference type="InterPro" id="IPR020094">
    <property type="entry name" value="TruA/RsuA/RluB/E/F_N"/>
</dbReference>
<evidence type="ECO:0000259" key="6">
    <source>
        <dbReference type="Pfam" id="PF01416"/>
    </source>
</evidence>
<dbReference type="Gene3D" id="3.30.70.660">
    <property type="entry name" value="Pseudouridine synthase I, catalytic domain, C-terminal subdomain"/>
    <property type="match status" value="1"/>
</dbReference>
<dbReference type="InterPro" id="IPR020103">
    <property type="entry name" value="PsdUridine_synth_cat_dom_sf"/>
</dbReference>
<feature type="active site" description="Nucleophile" evidence="4">
    <location>
        <position position="52"/>
    </location>
</feature>
<dbReference type="Gene3D" id="3.30.70.580">
    <property type="entry name" value="Pseudouridine synthase I, catalytic domain, N-terminal subdomain"/>
    <property type="match status" value="1"/>
</dbReference>
<dbReference type="GO" id="GO:0160147">
    <property type="term" value="F:tRNA pseudouridine(38-40) synthase activity"/>
    <property type="evidence" value="ECO:0007669"/>
    <property type="project" value="UniProtKB-EC"/>
</dbReference>
<comment type="catalytic activity">
    <reaction evidence="4 5">
        <text>uridine(38/39/40) in tRNA = pseudouridine(38/39/40) in tRNA</text>
        <dbReference type="Rhea" id="RHEA:22376"/>
        <dbReference type="Rhea" id="RHEA-COMP:10085"/>
        <dbReference type="Rhea" id="RHEA-COMP:10087"/>
        <dbReference type="ChEBI" id="CHEBI:65314"/>
        <dbReference type="ChEBI" id="CHEBI:65315"/>
        <dbReference type="EC" id="5.4.99.12"/>
    </reaction>
</comment>
<proteinExistence type="inferred from homology"/>